<sequence>MYLADCYIVRSYAANCVILATVTSHFRREKRDFCVQKNGVDVDDPKLENSPAWLRLTENLGPMRAFFLVGFFTGVVEDRNSSKLQLKNCTGDCTTKMHRKKINIHASTVNFDLMFHTCWNNYLKFFTGDPSNCFGSSNNKYLANFDSSNNFLALFDNEWILCDRKWTLITTTVTAIATVIVTMVKSKYLAIKGTTKLVLGIISTKSKKKTVKETRIEMHNVTFSPDELGK</sequence>
<reference evidence="2" key="1">
    <citation type="submission" date="2022-11" db="UniProtKB">
        <authorList>
            <consortium name="WormBaseParasite"/>
        </authorList>
    </citation>
    <scope>IDENTIFICATION</scope>
</reference>
<evidence type="ECO:0000313" key="1">
    <source>
        <dbReference type="Proteomes" id="UP000887565"/>
    </source>
</evidence>
<evidence type="ECO:0000313" key="2">
    <source>
        <dbReference type="WBParaSite" id="nRc.2.0.1.t36293-RA"/>
    </source>
</evidence>
<proteinExistence type="predicted"/>
<dbReference type="WBParaSite" id="nRc.2.0.1.t36293-RA">
    <property type="protein sequence ID" value="nRc.2.0.1.t36293-RA"/>
    <property type="gene ID" value="nRc.2.0.1.g36293"/>
</dbReference>
<protein>
    <submittedName>
        <fullName evidence="2">Uncharacterized protein</fullName>
    </submittedName>
</protein>
<dbReference type="Proteomes" id="UP000887565">
    <property type="component" value="Unplaced"/>
</dbReference>
<accession>A0A915KBY4</accession>
<keyword evidence="1" id="KW-1185">Reference proteome</keyword>
<organism evidence="1 2">
    <name type="scientific">Romanomermis culicivorax</name>
    <name type="common">Nematode worm</name>
    <dbReference type="NCBI Taxonomy" id="13658"/>
    <lineage>
        <taxon>Eukaryota</taxon>
        <taxon>Metazoa</taxon>
        <taxon>Ecdysozoa</taxon>
        <taxon>Nematoda</taxon>
        <taxon>Enoplea</taxon>
        <taxon>Dorylaimia</taxon>
        <taxon>Mermithida</taxon>
        <taxon>Mermithoidea</taxon>
        <taxon>Mermithidae</taxon>
        <taxon>Romanomermis</taxon>
    </lineage>
</organism>
<dbReference type="AlphaFoldDB" id="A0A915KBY4"/>
<name>A0A915KBY4_ROMCU</name>